<organism evidence="10">
    <name type="scientific">Rhizochromulina marina</name>
    <dbReference type="NCBI Taxonomy" id="1034831"/>
    <lineage>
        <taxon>Eukaryota</taxon>
        <taxon>Sar</taxon>
        <taxon>Stramenopiles</taxon>
        <taxon>Ochrophyta</taxon>
        <taxon>Dictyochophyceae</taxon>
        <taxon>Rhizochromulinales</taxon>
        <taxon>Rhizochromulina</taxon>
    </lineage>
</organism>
<keyword evidence="5 7" id="KW-0067">ATP-binding</keyword>
<evidence type="ECO:0000256" key="3">
    <source>
        <dbReference type="ARBA" id="ARBA00022741"/>
    </source>
</evidence>
<gene>
    <name evidence="10" type="ORF">RMAR1173_LOCUS3876</name>
</gene>
<dbReference type="SUPFAM" id="SSF54495">
    <property type="entry name" value="UBC-like"/>
    <property type="match status" value="1"/>
</dbReference>
<evidence type="ECO:0000259" key="9">
    <source>
        <dbReference type="PROSITE" id="PS50127"/>
    </source>
</evidence>
<protein>
    <recommendedName>
        <fullName evidence="1">E2 ubiquitin-conjugating enzyme</fullName>
        <ecNumber evidence="1">2.3.2.23</ecNumber>
    </recommendedName>
</protein>
<dbReference type="CDD" id="cd23804">
    <property type="entry name" value="UBCc_UBE2S"/>
    <property type="match status" value="1"/>
</dbReference>
<evidence type="ECO:0000256" key="5">
    <source>
        <dbReference type="ARBA" id="ARBA00022840"/>
    </source>
</evidence>
<keyword evidence="2" id="KW-0808">Transferase</keyword>
<feature type="domain" description="UBC core" evidence="9">
    <location>
        <begin position="18"/>
        <end position="165"/>
    </location>
</feature>
<reference evidence="10" key="1">
    <citation type="submission" date="2021-01" db="EMBL/GenBank/DDBJ databases">
        <authorList>
            <person name="Corre E."/>
            <person name="Pelletier E."/>
            <person name="Niang G."/>
            <person name="Scheremetjew M."/>
            <person name="Finn R."/>
            <person name="Kale V."/>
            <person name="Holt S."/>
            <person name="Cochrane G."/>
            <person name="Meng A."/>
            <person name="Brown T."/>
            <person name="Cohen L."/>
        </authorList>
    </citation>
    <scope>NUCLEOTIDE SEQUENCE</scope>
    <source>
        <strain evidence="10">CCMP1243</strain>
    </source>
</reference>
<evidence type="ECO:0000256" key="8">
    <source>
        <dbReference type="SAM" id="MobiDB-lite"/>
    </source>
</evidence>
<keyword evidence="4 7" id="KW-0833">Ubl conjugation pathway</keyword>
<sequence>MATVGSKRSLSQENLPPQVIARLTKEIAAFASNPPAGIRYVPPEDDKISEIHATIQGPEETPYASGTFHIKLVLGHDYPQAPPRGFFLTKIYHPNVSAKGEICVNTLKRDWSADVSLSHVLQVIRCLLIVPFPESSLNDEAGKLFMESYEEYCRRAKLLTRLHATAHPSNTGGGAETFDLAASSSQSPPSKAHRDARAAEEDGVLLPSKHLKLSPSPLKSKAERERDRQKKSKQKGLKRL</sequence>
<keyword evidence="3 7" id="KW-0547">Nucleotide-binding</keyword>
<dbReference type="FunFam" id="3.10.110.10:FF:000031">
    <property type="entry name" value="Ubiquitin-conjugating enzyme E2 22"/>
    <property type="match status" value="1"/>
</dbReference>
<feature type="compositionally biased region" description="Low complexity" evidence="8">
    <location>
        <begin position="205"/>
        <end position="219"/>
    </location>
</feature>
<feature type="active site" description="Glycyl thioester intermediate" evidence="6">
    <location>
        <position position="103"/>
    </location>
</feature>
<dbReference type="InterPro" id="IPR050113">
    <property type="entry name" value="Ub_conjugating_enzyme"/>
</dbReference>
<dbReference type="PANTHER" id="PTHR24067">
    <property type="entry name" value="UBIQUITIN-CONJUGATING ENZYME E2"/>
    <property type="match status" value="1"/>
</dbReference>
<dbReference type="GO" id="GO:0005524">
    <property type="term" value="F:ATP binding"/>
    <property type="evidence" value="ECO:0007669"/>
    <property type="project" value="UniProtKB-UniRule"/>
</dbReference>
<dbReference type="PROSITE" id="PS50127">
    <property type="entry name" value="UBC_2"/>
    <property type="match status" value="1"/>
</dbReference>
<evidence type="ECO:0000256" key="4">
    <source>
        <dbReference type="ARBA" id="ARBA00022786"/>
    </source>
</evidence>
<name>A0A7S2W6M0_9STRA</name>
<comment type="similarity">
    <text evidence="7">Belongs to the ubiquitin-conjugating enzyme family.</text>
</comment>
<evidence type="ECO:0000256" key="6">
    <source>
        <dbReference type="PROSITE-ProRule" id="PRU10133"/>
    </source>
</evidence>
<dbReference type="SMART" id="SM00212">
    <property type="entry name" value="UBCc"/>
    <property type="match status" value="1"/>
</dbReference>
<proteinExistence type="inferred from homology"/>
<feature type="compositionally biased region" description="Basic residues" evidence="8">
    <location>
        <begin position="229"/>
        <end position="240"/>
    </location>
</feature>
<accession>A0A7S2W6M0</accession>
<feature type="region of interest" description="Disordered" evidence="8">
    <location>
        <begin position="168"/>
        <end position="240"/>
    </location>
</feature>
<dbReference type="PROSITE" id="PS00183">
    <property type="entry name" value="UBC_1"/>
    <property type="match status" value="1"/>
</dbReference>
<dbReference type="Pfam" id="PF00179">
    <property type="entry name" value="UQ_con"/>
    <property type="match status" value="1"/>
</dbReference>
<dbReference type="InterPro" id="IPR023313">
    <property type="entry name" value="UBQ-conjugating_AS"/>
</dbReference>
<dbReference type="EC" id="2.3.2.23" evidence="1"/>
<evidence type="ECO:0000256" key="7">
    <source>
        <dbReference type="RuleBase" id="RU362109"/>
    </source>
</evidence>
<dbReference type="EMBL" id="HBHJ01005887">
    <property type="protein sequence ID" value="CAD9669169.1"/>
    <property type="molecule type" value="Transcribed_RNA"/>
</dbReference>
<dbReference type="GO" id="GO:0061631">
    <property type="term" value="F:ubiquitin conjugating enzyme activity"/>
    <property type="evidence" value="ECO:0007669"/>
    <property type="project" value="UniProtKB-EC"/>
</dbReference>
<evidence type="ECO:0000256" key="2">
    <source>
        <dbReference type="ARBA" id="ARBA00022679"/>
    </source>
</evidence>
<evidence type="ECO:0000256" key="1">
    <source>
        <dbReference type="ARBA" id="ARBA00012486"/>
    </source>
</evidence>
<feature type="compositionally biased region" description="Low complexity" evidence="8">
    <location>
        <begin position="181"/>
        <end position="190"/>
    </location>
</feature>
<dbReference type="InterPro" id="IPR000608">
    <property type="entry name" value="UBC"/>
</dbReference>
<evidence type="ECO:0000313" key="10">
    <source>
        <dbReference type="EMBL" id="CAD9669169.1"/>
    </source>
</evidence>
<dbReference type="AlphaFoldDB" id="A0A7S2W6M0"/>
<dbReference type="InterPro" id="IPR016135">
    <property type="entry name" value="UBQ-conjugating_enzyme/RWD"/>
</dbReference>
<dbReference type="Gene3D" id="3.10.110.10">
    <property type="entry name" value="Ubiquitin Conjugating Enzyme"/>
    <property type="match status" value="1"/>
</dbReference>